<keyword evidence="6" id="KW-0805">Transcription regulation</keyword>
<keyword evidence="12" id="KW-1185">Reference proteome</keyword>
<dbReference type="Gene3D" id="1.10.10.10">
    <property type="entry name" value="Winged helix-like DNA-binding domain superfamily/Winged helix DNA-binding domain"/>
    <property type="match status" value="1"/>
</dbReference>
<comment type="cofactor">
    <cofactor evidence="9">
        <name>Zn(2+)</name>
        <dbReference type="ChEBI" id="CHEBI:29105"/>
    </cofactor>
    <text evidence="9">Binds 1 zinc ion per subunit.</text>
</comment>
<dbReference type="CDD" id="cd07153">
    <property type="entry name" value="Fur_like"/>
    <property type="match status" value="1"/>
</dbReference>
<keyword evidence="10" id="KW-0408">Iron</keyword>
<dbReference type="GO" id="GO:0005737">
    <property type="term" value="C:cytoplasm"/>
    <property type="evidence" value="ECO:0007669"/>
    <property type="project" value="UniProtKB-SubCell"/>
</dbReference>
<evidence type="ECO:0000256" key="1">
    <source>
        <dbReference type="ARBA" id="ARBA00004496"/>
    </source>
</evidence>
<keyword evidence="5 9" id="KW-0862">Zinc</keyword>
<dbReference type="GO" id="GO:0045892">
    <property type="term" value="P:negative regulation of DNA-templated transcription"/>
    <property type="evidence" value="ECO:0007669"/>
    <property type="project" value="TreeGrafter"/>
</dbReference>
<dbReference type="Pfam" id="PF01475">
    <property type="entry name" value="FUR"/>
    <property type="match status" value="1"/>
</dbReference>
<dbReference type="GO" id="GO:0003700">
    <property type="term" value="F:DNA-binding transcription factor activity"/>
    <property type="evidence" value="ECO:0007669"/>
    <property type="project" value="InterPro"/>
</dbReference>
<dbReference type="InterPro" id="IPR002481">
    <property type="entry name" value="FUR"/>
</dbReference>
<keyword evidence="4" id="KW-0678">Repressor</keyword>
<evidence type="ECO:0000256" key="9">
    <source>
        <dbReference type="PIRSR" id="PIRSR602481-1"/>
    </source>
</evidence>
<evidence type="ECO:0000256" key="4">
    <source>
        <dbReference type="ARBA" id="ARBA00022491"/>
    </source>
</evidence>
<feature type="binding site" evidence="10">
    <location>
        <position position="87"/>
    </location>
    <ligand>
        <name>Fe cation</name>
        <dbReference type="ChEBI" id="CHEBI:24875"/>
    </ligand>
</feature>
<keyword evidence="9" id="KW-0479">Metal-binding</keyword>
<dbReference type="InterPro" id="IPR036388">
    <property type="entry name" value="WH-like_DNA-bd_sf"/>
</dbReference>
<evidence type="ECO:0000313" key="12">
    <source>
        <dbReference type="Proteomes" id="UP001243623"/>
    </source>
</evidence>
<evidence type="ECO:0000256" key="3">
    <source>
        <dbReference type="ARBA" id="ARBA00022490"/>
    </source>
</evidence>
<dbReference type="InterPro" id="IPR036390">
    <property type="entry name" value="WH_DNA-bd_sf"/>
</dbReference>
<dbReference type="InterPro" id="IPR043135">
    <property type="entry name" value="Fur_C"/>
</dbReference>
<protein>
    <submittedName>
        <fullName evidence="11">Fur family transcriptional regulator</fullName>
    </submittedName>
</protein>
<dbReference type="PANTHER" id="PTHR33202">
    <property type="entry name" value="ZINC UPTAKE REGULATION PROTEIN"/>
    <property type="match status" value="1"/>
</dbReference>
<evidence type="ECO:0000256" key="8">
    <source>
        <dbReference type="ARBA" id="ARBA00023163"/>
    </source>
</evidence>
<dbReference type="GO" id="GO:0008270">
    <property type="term" value="F:zinc ion binding"/>
    <property type="evidence" value="ECO:0007669"/>
    <property type="project" value="TreeGrafter"/>
</dbReference>
<evidence type="ECO:0000256" key="5">
    <source>
        <dbReference type="ARBA" id="ARBA00022833"/>
    </source>
</evidence>
<evidence type="ECO:0000256" key="10">
    <source>
        <dbReference type="PIRSR" id="PIRSR602481-2"/>
    </source>
</evidence>
<keyword evidence="3" id="KW-0963">Cytoplasm</keyword>
<evidence type="ECO:0000313" key="11">
    <source>
        <dbReference type="EMBL" id="WIW70003.1"/>
    </source>
</evidence>
<dbReference type="GO" id="GO:1900376">
    <property type="term" value="P:regulation of secondary metabolite biosynthetic process"/>
    <property type="evidence" value="ECO:0007669"/>
    <property type="project" value="TreeGrafter"/>
</dbReference>
<accession>A0A9Y2AHY6</accession>
<feature type="binding site" evidence="9">
    <location>
        <position position="136"/>
    </location>
    <ligand>
        <name>Zn(2+)</name>
        <dbReference type="ChEBI" id="CHEBI:29105"/>
    </ligand>
</feature>
<dbReference type="SUPFAM" id="SSF46785">
    <property type="entry name" value="Winged helix' DNA-binding domain"/>
    <property type="match status" value="1"/>
</dbReference>
<gene>
    <name evidence="11" type="ORF">P3F81_08840</name>
</gene>
<dbReference type="Proteomes" id="UP001243623">
    <property type="component" value="Chromosome"/>
</dbReference>
<dbReference type="RefSeq" id="WP_147670505.1">
    <property type="nucleotide sequence ID" value="NZ_CP120678.1"/>
</dbReference>
<feature type="binding site" evidence="10">
    <location>
        <position position="125"/>
    </location>
    <ligand>
        <name>Fe cation</name>
        <dbReference type="ChEBI" id="CHEBI:24875"/>
    </ligand>
</feature>
<comment type="similarity">
    <text evidence="2">Belongs to the Fur family.</text>
</comment>
<sequence>MEKIIKVLRENGYKITPQRRAVILALLKCDKFLTVQQILDFVKQSNPDVSLDTVYRNLDIFVQLGLVHEIHTNNREGNVFELMISGHHHHLVCLKCGEMECMENCPVNDRYFEEAEKKGFAVKRHIFEVYGYCKNCKEFKE</sequence>
<proteinExistence type="inferred from homology"/>
<keyword evidence="8" id="KW-0804">Transcription</keyword>
<dbReference type="PANTHER" id="PTHR33202:SF1">
    <property type="entry name" value="FERRIC UPTAKE REGULATION PROTEIN"/>
    <property type="match status" value="1"/>
</dbReference>
<dbReference type="AlphaFoldDB" id="A0A9Y2AHY6"/>
<dbReference type="Gene3D" id="3.30.1490.190">
    <property type="match status" value="1"/>
</dbReference>
<dbReference type="GO" id="GO:0000976">
    <property type="term" value="F:transcription cis-regulatory region binding"/>
    <property type="evidence" value="ECO:0007669"/>
    <property type="project" value="TreeGrafter"/>
</dbReference>
<organism evidence="11 12">
    <name type="scientific">Selenobaculum gibii</name>
    <dbReference type="NCBI Taxonomy" id="3054208"/>
    <lineage>
        <taxon>Bacteria</taxon>
        <taxon>Bacillati</taxon>
        <taxon>Bacillota</taxon>
        <taxon>Negativicutes</taxon>
        <taxon>Selenomonadales</taxon>
        <taxon>Selenomonadaceae</taxon>
        <taxon>Selenobaculum</taxon>
    </lineage>
</organism>
<evidence type="ECO:0000256" key="2">
    <source>
        <dbReference type="ARBA" id="ARBA00007957"/>
    </source>
</evidence>
<feature type="binding site" evidence="9">
    <location>
        <position position="133"/>
    </location>
    <ligand>
        <name>Zn(2+)</name>
        <dbReference type="ChEBI" id="CHEBI:29105"/>
    </ligand>
</feature>
<keyword evidence="7" id="KW-0238">DNA-binding</keyword>
<evidence type="ECO:0000256" key="7">
    <source>
        <dbReference type="ARBA" id="ARBA00023125"/>
    </source>
</evidence>
<evidence type="ECO:0000256" key="6">
    <source>
        <dbReference type="ARBA" id="ARBA00023015"/>
    </source>
</evidence>
<dbReference type="KEGG" id="sgbi:P3F81_08840"/>
<feature type="binding site" evidence="9">
    <location>
        <position position="93"/>
    </location>
    <ligand>
        <name>Zn(2+)</name>
        <dbReference type="ChEBI" id="CHEBI:29105"/>
    </ligand>
</feature>
<dbReference type="EMBL" id="CP120678">
    <property type="protein sequence ID" value="WIW70003.1"/>
    <property type="molecule type" value="Genomic_DNA"/>
</dbReference>
<comment type="cofactor">
    <cofactor evidence="10">
        <name>Mn(2+)</name>
        <dbReference type="ChEBI" id="CHEBI:29035"/>
    </cofactor>
    <cofactor evidence="10">
        <name>Fe(2+)</name>
        <dbReference type="ChEBI" id="CHEBI:29033"/>
    </cofactor>
    <text evidence="10">Binds 1 Mn(2+) or Fe(2+) ion per subunit.</text>
</comment>
<reference evidence="11" key="1">
    <citation type="submission" date="2023-03" db="EMBL/GenBank/DDBJ databases">
        <title>Selenobaculum gbiensis gen. nov. sp. nov., a new bacterium isolated from the gut microbiota of IBD patient.</title>
        <authorList>
            <person name="Yeo S."/>
            <person name="Park H."/>
            <person name="Huh C.S."/>
        </authorList>
    </citation>
    <scope>NUCLEOTIDE SEQUENCE</scope>
    <source>
        <strain evidence="11">ICN-92133</strain>
    </source>
</reference>
<feature type="binding site" evidence="9">
    <location>
        <position position="96"/>
    </location>
    <ligand>
        <name>Zn(2+)</name>
        <dbReference type="ChEBI" id="CHEBI:29105"/>
    </ligand>
</feature>
<name>A0A9Y2AHY6_9FIRM</name>
<comment type="subcellular location">
    <subcellularLocation>
        <location evidence="1">Cytoplasm</location>
    </subcellularLocation>
</comment>